<proteinExistence type="predicted"/>
<feature type="domain" description="TRPM-like" evidence="6">
    <location>
        <begin position="1"/>
        <end position="96"/>
    </location>
</feature>
<dbReference type="GO" id="GO:0005261">
    <property type="term" value="F:monoatomic cation channel activity"/>
    <property type="evidence" value="ECO:0007669"/>
    <property type="project" value="TreeGrafter"/>
</dbReference>
<keyword evidence="4 5" id="KW-0472">Membrane</keyword>
<dbReference type="AlphaFoldDB" id="A0A0R3WX03"/>
<keyword evidence="8" id="KW-1185">Reference proteome</keyword>
<dbReference type="GO" id="GO:0030001">
    <property type="term" value="P:metal ion transport"/>
    <property type="evidence" value="ECO:0007669"/>
    <property type="project" value="TreeGrafter"/>
</dbReference>
<dbReference type="WBParaSite" id="TTAC_0000529301-mRNA-1">
    <property type="protein sequence ID" value="TTAC_0000529301-mRNA-1"/>
    <property type="gene ID" value="TTAC_0000529301"/>
</dbReference>
<dbReference type="GO" id="GO:0005886">
    <property type="term" value="C:plasma membrane"/>
    <property type="evidence" value="ECO:0007669"/>
    <property type="project" value="TreeGrafter"/>
</dbReference>
<reference evidence="9" key="1">
    <citation type="submission" date="2017-02" db="UniProtKB">
        <authorList>
            <consortium name="WormBaseParasite"/>
        </authorList>
    </citation>
    <scope>IDENTIFICATION</scope>
</reference>
<evidence type="ECO:0000256" key="2">
    <source>
        <dbReference type="ARBA" id="ARBA00022692"/>
    </source>
</evidence>
<dbReference type="STRING" id="6205.A0A0R3WX03"/>
<accession>A0A0R3WX03</accession>
<keyword evidence="3 5" id="KW-1133">Transmembrane helix</keyword>
<comment type="subcellular location">
    <subcellularLocation>
        <location evidence="1">Membrane</location>
        <topology evidence="1">Multi-pass membrane protein</topology>
    </subcellularLocation>
</comment>
<name>A0A0R3WX03_HYDTA</name>
<dbReference type="EMBL" id="UYWX01006837">
    <property type="protein sequence ID" value="VDM26606.1"/>
    <property type="molecule type" value="Genomic_DNA"/>
</dbReference>
<dbReference type="Proteomes" id="UP000274429">
    <property type="component" value="Unassembled WGS sequence"/>
</dbReference>
<dbReference type="PANTHER" id="PTHR13800:SF1">
    <property type="entry name" value="TRANSIENT RECEPTOR POTENTIAL CATION CHANNEL TRPM"/>
    <property type="match status" value="1"/>
</dbReference>
<evidence type="ECO:0000256" key="4">
    <source>
        <dbReference type="ARBA" id="ARBA00023136"/>
    </source>
</evidence>
<feature type="transmembrane region" description="Helical" evidence="5">
    <location>
        <begin position="6"/>
        <end position="23"/>
    </location>
</feature>
<dbReference type="InterPro" id="IPR050927">
    <property type="entry name" value="TRPM"/>
</dbReference>
<feature type="transmembrane region" description="Helical" evidence="5">
    <location>
        <begin position="120"/>
        <end position="138"/>
    </location>
</feature>
<evidence type="ECO:0000256" key="5">
    <source>
        <dbReference type="SAM" id="Phobius"/>
    </source>
</evidence>
<protein>
    <submittedName>
        <fullName evidence="9">Ion_trans_2 domain-containing protein</fullName>
    </submittedName>
</protein>
<evidence type="ECO:0000256" key="3">
    <source>
        <dbReference type="ARBA" id="ARBA00022989"/>
    </source>
</evidence>
<dbReference type="InterPro" id="IPR057366">
    <property type="entry name" value="TRPM-like"/>
</dbReference>
<reference evidence="7 8" key="2">
    <citation type="submission" date="2018-11" db="EMBL/GenBank/DDBJ databases">
        <authorList>
            <consortium name="Pathogen Informatics"/>
        </authorList>
    </citation>
    <scope>NUCLEOTIDE SEQUENCE [LARGE SCALE GENOMIC DNA]</scope>
</reference>
<evidence type="ECO:0000256" key="1">
    <source>
        <dbReference type="ARBA" id="ARBA00004141"/>
    </source>
</evidence>
<dbReference type="Pfam" id="PF25508">
    <property type="entry name" value="TRPM2"/>
    <property type="match status" value="1"/>
</dbReference>
<evidence type="ECO:0000313" key="7">
    <source>
        <dbReference type="EMBL" id="VDM26606.1"/>
    </source>
</evidence>
<keyword evidence="2 5" id="KW-0812">Transmembrane</keyword>
<organism evidence="9">
    <name type="scientific">Hydatigena taeniaeformis</name>
    <name type="common">Feline tapeworm</name>
    <name type="synonym">Taenia taeniaeformis</name>
    <dbReference type="NCBI Taxonomy" id="6205"/>
    <lineage>
        <taxon>Eukaryota</taxon>
        <taxon>Metazoa</taxon>
        <taxon>Spiralia</taxon>
        <taxon>Lophotrochozoa</taxon>
        <taxon>Platyhelminthes</taxon>
        <taxon>Cestoda</taxon>
        <taxon>Eucestoda</taxon>
        <taxon>Cyclophyllidea</taxon>
        <taxon>Taeniidae</taxon>
        <taxon>Hydatigera</taxon>
    </lineage>
</organism>
<evidence type="ECO:0000313" key="9">
    <source>
        <dbReference type="WBParaSite" id="TTAC_0000529301-mRNA-1"/>
    </source>
</evidence>
<evidence type="ECO:0000259" key="6">
    <source>
        <dbReference type="Pfam" id="PF25508"/>
    </source>
</evidence>
<dbReference type="OrthoDB" id="6240031at2759"/>
<gene>
    <name evidence="7" type="ORF">TTAC_LOCUS5278</name>
</gene>
<sequence length="160" mass="18243">MAHFLLTTLTDITAGALFAATFLRRISKKTRSPSDSMDQRRFASEFEQLAVSILDACYFNNKENTMQLLVMERRSFAMLSCLMIASEGNCREFMQHRACQEYLDRVWAYKLLIKRLSGRFILSLVVGAVFPPAVPFVAEYDESMYGKSAKSREAVRLSNS</sequence>
<dbReference type="PANTHER" id="PTHR13800">
    <property type="entry name" value="TRANSIENT RECEPTOR POTENTIAL CATION CHANNEL, SUBFAMILY M, MEMBER 6"/>
    <property type="match status" value="1"/>
</dbReference>
<evidence type="ECO:0000313" key="8">
    <source>
        <dbReference type="Proteomes" id="UP000274429"/>
    </source>
</evidence>